<dbReference type="PROSITE" id="PS00622">
    <property type="entry name" value="HTH_LUXR_1"/>
    <property type="match status" value="1"/>
</dbReference>
<evidence type="ECO:0000259" key="5">
    <source>
        <dbReference type="PROSITE" id="PS50110"/>
    </source>
</evidence>
<evidence type="ECO:0000313" key="7">
    <source>
        <dbReference type="Proteomes" id="UP000192796"/>
    </source>
</evidence>
<dbReference type="CDD" id="cd06170">
    <property type="entry name" value="LuxR_C_like"/>
    <property type="match status" value="1"/>
</dbReference>
<feature type="domain" description="HTH luxR-type" evidence="4">
    <location>
        <begin position="143"/>
        <end position="208"/>
    </location>
</feature>
<dbReference type="InterPro" id="IPR011006">
    <property type="entry name" value="CheY-like_superfamily"/>
</dbReference>
<proteinExistence type="predicted"/>
<protein>
    <recommendedName>
        <fullName evidence="8">DNA-binding response regulator</fullName>
    </recommendedName>
</protein>
<dbReference type="Gene3D" id="3.40.50.2300">
    <property type="match status" value="1"/>
</dbReference>
<gene>
    <name evidence="6" type="ORF">A3860_16470</name>
</gene>
<sequence>MKKILIADDHTIVRTGLSVLINSEYINAQIDECSDGNCAWEKIQTTQYDLFVMDINMPATDSVNLLKNIFSVQPHLKVLILSMSSEEIYAKKYLQLGALGFINKESDAVEIRRAITTVMNNRKYLSPKLQEIITRQALEGTPASSAFENLSARELEVMTHLVDGKNVSEIAEILSIHISTVSTHKASILQKLKVKNVIELTTLVKRFDIV</sequence>
<dbReference type="InterPro" id="IPR058245">
    <property type="entry name" value="NreC/VraR/RcsB-like_REC"/>
</dbReference>
<dbReference type="AlphaFoldDB" id="A0A1V9G3Z2"/>
<dbReference type="OrthoDB" id="1013073at2"/>
<dbReference type="CDD" id="cd17535">
    <property type="entry name" value="REC_NarL-like"/>
    <property type="match status" value="1"/>
</dbReference>
<organism evidence="6 7">
    <name type="scientific">Niastella vici</name>
    <dbReference type="NCBI Taxonomy" id="1703345"/>
    <lineage>
        <taxon>Bacteria</taxon>
        <taxon>Pseudomonadati</taxon>
        <taxon>Bacteroidota</taxon>
        <taxon>Chitinophagia</taxon>
        <taxon>Chitinophagales</taxon>
        <taxon>Chitinophagaceae</taxon>
        <taxon>Niastella</taxon>
    </lineage>
</organism>
<dbReference type="GO" id="GO:0003677">
    <property type="term" value="F:DNA binding"/>
    <property type="evidence" value="ECO:0007669"/>
    <property type="project" value="UniProtKB-KW"/>
</dbReference>
<dbReference type="PRINTS" id="PR00038">
    <property type="entry name" value="HTHLUXR"/>
</dbReference>
<evidence type="ECO:0000313" key="6">
    <source>
        <dbReference type="EMBL" id="OQP65264.1"/>
    </source>
</evidence>
<keyword evidence="1 3" id="KW-0597">Phosphoprotein</keyword>
<name>A0A1V9G3Z2_9BACT</name>
<feature type="domain" description="Response regulatory" evidence="5">
    <location>
        <begin position="3"/>
        <end position="119"/>
    </location>
</feature>
<dbReference type="STRING" id="1703345.A3860_16470"/>
<keyword evidence="2" id="KW-0238">DNA-binding</keyword>
<evidence type="ECO:0000256" key="2">
    <source>
        <dbReference type="ARBA" id="ARBA00023125"/>
    </source>
</evidence>
<dbReference type="GO" id="GO:0000160">
    <property type="term" value="P:phosphorelay signal transduction system"/>
    <property type="evidence" value="ECO:0007669"/>
    <property type="project" value="InterPro"/>
</dbReference>
<dbReference type="PANTHER" id="PTHR43214">
    <property type="entry name" value="TWO-COMPONENT RESPONSE REGULATOR"/>
    <property type="match status" value="1"/>
</dbReference>
<dbReference type="SMART" id="SM00448">
    <property type="entry name" value="REC"/>
    <property type="match status" value="1"/>
</dbReference>
<dbReference type="Pfam" id="PF00072">
    <property type="entry name" value="Response_reg"/>
    <property type="match status" value="1"/>
</dbReference>
<accession>A0A1V9G3Z2</accession>
<dbReference type="InterPro" id="IPR039420">
    <property type="entry name" value="WalR-like"/>
</dbReference>
<dbReference type="EMBL" id="LVYD01000024">
    <property type="protein sequence ID" value="OQP65264.1"/>
    <property type="molecule type" value="Genomic_DNA"/>
</dbReference>
<dbReference type="Gene3D" id="1.10.10.10">
    <property type="entry name" value="Winged helix-like DNA-binding domain superfamily/Winged helix DNA-binding domain"/>
    <property type="match status" value="1"/>
</dbReference>
<dbReference type="InterPro" id="IPR016032">
    <property type="entry name" value="Sig_transdc_resp-reg_C-effctor"/>
</dbReference>
<feature type="modified residue" description="4-aspartylphosphate" evidence="3">
    <location>
        <position position="54"/>
    </location>
</feature>
<dbReference type="GO" id="GO:0006355">
    <property type="term" value="P:regulation of DNA-templated transcription"/>
    <property type="evidence" value="ECO:0007669"/>
    <property type="project" value="InterPro"/>
</dbReference>
<dbReference type="Pfam" id="PF00196">
    <property type="entry name" value="GerE"/>
    <property type="match status" value="1"/>
</dbReference>
<dbReference type="Proteomes" id="UP000192796">
    <property type="component" value="Unassembled WGS sequence"/>
</dbReference>
<dbReference type="InterPro" id="IPR036388">
    <property type="entry name" value="WH-like_DNA-bd_sf"/>
</dbReference>
<dbReference type="SUPFAM" id="SSF46894">
    <property type="entry name" value="C-terminal effector domain of the bipartite response regulators"/>
    <property type="match status" value="1"/>
</dbReference>
<evidence type="ECO:0000256" key="3">
    <source>
        <dbReference type="PROSITE-ProRule" id="PRU00169"/>
    </source>
</evidence>
<dbReference type="SMART" id="SM00421">
    <property type="entry name" value="HTH_LUXR"/>
    <property type="match status" value="1"/>
</dbReference>
<dbReference type="InterPro" id="IPR000792">
    <property type="entry name" value="Tscrpt_reg_LuxR_C"/>
</dbReference>
<evidence type="ECO:0000256" key="1">
    <source>
        <dbReference type="ARBA" id="ARBA00022553"/>
    </source>
</evidence>
<dbReference type="InterPro" id="IPR001789">
    <property type="entry name" value="Sig_transdc_resp-reg_receiver"/>
</dbReference>
<dbReference type="SUPFAM" id="SSF52172">
    <property type="entry name" value="CheY-like"/>
    <property type="match status" value="1"/>
</dbReference>
<dbReference type="PROSITE" id="PS50043">
    <property type="entry name" value="HTH_LUXR_2"/>
    <property type="match status" value="1"/>
</dbReference>
<reference evidence="6 7" key="1">
    <citation type="submission" date="2016-03" db="EMBL/GenBank/DDBJ databases">
        <title>Niastella vici sp. nov., isolated from farmland soil.</title>
        <authorList>
            <person name="Chen L."/>
            <person name="Wang D."/>
            <person name="Yang S."/>
            <person name="Wang G."/>
        </authorList>
    </citation>
    <scope>NUCLEOTIDE SEQUENCE [LARGE SCALE GENOMIC DNA]</scope>
    <source>
        <strain evidence="6 7">DJ57</strain>
    </source>
</reference>
<dbReference type="RefSeq" id="WP_081146460.1">
    <property type="nucleotide sequence ID" value="NZ_LVYD01000024.1"/>
</dbReference>
<comment type="caution">
    <text evidence="6">The sequence shown here is derived from an EMBL/GenBank/DDBJ whole genome shotgun (WGS) entry which is preliminary data.</text>
</comment>
<dbReference type="PANTHER" id="PTHR43214:SF43">
    <property type="entry name" value="TWO-COMPONENT RESPONSE REGULATOR"/>
    <property type="match status" value="1"/>
</dbReference>
<dbReference type="PROSITE" id="PS50110">
    <property type="entry name" value="RESPONSE_REGULATORY"/>
    <property type="match status" value="1"/>
</dbReference>
<evidence type="ECO:0000259" key="4">
    <source>
        <dbReference type="PROSITE" id="PS50043"/>
    </source>
</evidence>
<evidence type="ECO:0008006" key="8">
    <source>
        <dbReference type="Google" id="ProtNLM"/>
    </source>
</evidence>
<keyword evidence="7" id="KW-1185">Reference proteome</keyword>